<organism evidence="2 3">
    <name type="scientific">Linnemannia elongata AG-77</name>
    <dbReference type="NCBI Taxonomy" id="1314771"/>
    <lineage>
        <taxon>Eukaryota</taxon>
        <taxon>Fungi</taxon>
        <taxon>Fungi incertae sedis</taxon>
        <taxon>Mucoromycota</taxon>
        <taxon>Mortierellomycotina</taxon>
        <taxon>Mortierellomycetes</taxon>
        <taxon>Mortierellales</taxon>
        <taxon>Mortierellaceae</taxon>
        <taxon>Linnemannia</taxon>
    </lineage>
</organism>
<feature type="non-terminal residue" evidence="2">
    <location>
        <position position="57"/>
    </location>
</feature>
<reference evidence="2 3" key="1">
    <citation type="submission" date="2016-05" db="EMBL/GenBank/DDBJ databases">
        <title>Genome sequencing reveals origins of a unique bacterial endosymbiosis in the earliest lineages of terrestrial Fungi.</title>
        <authorList>
            <consortium name="DOE Joint Genome Institute"/>
            <person name="Uehling J."/>
            <person name="Gryganskyi A."/>
            <person name="Hameed K."/>
            <person name="Tschaplinski T."/>
            <person name="Misztal P."/>
            <person name="Wu S."/>
            <person name="Desiro A."/>
            <person name="Vande Pol N."/>
            <person name="Du Z.-Y."/>
            <person name="Zienkiewicz A."/>
            <person name="Zienkiewicz K."/>
            <person name="Morin E."/>
            <person name="Tisserant E."/>
            <person name="Splivallo R."/>
            <person name="Hainaut M."/>
            <person name="Henrissat B."/>
            <person name="Ohm R."/>
            <person name="Kuo A."/>
            <person name="Yan J."/>
            <person name="Lipzen A."/>
            <person name="Nolan M."/>
            <person name="Labutti K."/>
            <person name="Barry K."/>
            <person name="Goldstein A."/>
            <person name="Labbe J."/>
            <person name="Schadt C."/>
            <person name="Tuskan G."/>
            <person name="Grigoriev I."/>
            <person name="Martin F."/>
            <person name="Vilgalys R."/>
            <person name="Bonito G."/>
        </authorList>
    </citation>
    <scope>NUCLEOTIDE SEQUENCE [LARGE SCALE GENOMIC DNA]</scope>
    <source>
        <strain evidence="2 3">AG-77</strain>
    </source>
</reference>
<dbReference type="Proteomes" id="UP000078512">
    <property type="component" value="Unassembled WGS sequence"/>
</dbReference>
<dbReference type="AlphaFoldDB" id="A0A197JSK7"/>
<protein>
    <submittedName>
        <fullName evidence="2">Uncharacterized protein</fullName>
    </submittedName>
</protein>
<keyword evidence="3" id="KW-1185">Reference proteome</keyword>
<feature type="region of interest" description="Disordered" evidence="1">
    <location>
        <begin position="1"/>
        <end position="57"/>
    </location>
</feature>
<dbReference type="EMBL" id="KV442052">
    <property type="protein sequence ID" value="OAQ27948.1"/>
    <property type="molecule type" value="Genomic_DNA"/>
</dbReference>
<proteinExistence type="predicted"/>
<evidence type="ECO:0000313" key="2">
    <source>
        <dbReference type="EMBL" id="OAQ27948.1"/>
    </source>
</evidence>
<evidence type="ECO:0000256" key="1">
    <source>
        <dbReference type="SAM" id="MobiDB-lite"/>
    </source>
</evidence>
<feature type="compositionally biased region" description="Polar residues" evidence="1">
    <location>
        <begin position="35"/>
        <end position="50"/>
    </location>
</feature>
<accession>A0A197JSK7</accession>
<sequence length="57" mass="6564">MPLFDPPTQFQTPRQNDGMIDPLFPWTNSPPRPHPSQQCHSTNQQPQFPSSPLLHLM</sequence>
<name>A0A197JSK7_9FUNG</name>
<evidence type="ECO:0000313" key="3">
    <source>
        <dbReference type="Proteomes" id="UP000078512"/>
    </source>
</evidence>
<gene>
    <name evidence="2" type="ORF">K457DRAFT_139069</name>
</gene>